<dbReference type="InterPro" id="IPR015917">
    <property type="entry name" value="Pept_C14A"/>
</dbReference>
<dbReference type="PROSITE" id="PS51145">
    <property type="entry name" value="ZU5"/>
    <property type="match status" value="1"/>
</dbReference>
<evidence type="ECO:0000256" key="2">
    <source>
        <dbReference type="ARBA" id="ARBA00022703"/>
    </source>
</evidence>
<evidence type="ECO:0000259" key="7">
    <source>
        <dbReference type="PROSITE" id="PS51145"/>
    </source>
</evidence>
<feature type="domain" description="ZU5" evidence="7">
    <location>
        <begin position="8"/>
        <end position="144"/>
    </location>
</feature>
<dbReference type="GO" id="GO:0005737">
    <property type="term" value="C:cytoplasm"/>
    <property type="evidence" value="ECO:0007669"/>
    <property type="project" value="UniProtKB-ARBA"/>
</dbReference>
<dbReference type="AlphaFoldDB" id="A0A9Q1BTM5"/>
<protein>
    <submittedName>
        <fullName evidence="8">Caspase</fullName>
    </submittedName>
</protein>
<comment type="similarity">
    <text evidence="1 3">Belongs to the peptidase C14A family.</text>
</comment>
<dbReference type="EMBL" id="JAIZAY010000012">
    <property type="protein sequence ID" value="KAJ8032560.1"/>
    <property type="molecule type" value="Genomic_DNA"/>
</dbReference>
<comment type="caution">
    <text evidence="8">The sequence shown here is derived from an EMBL/GenBank/DDBJ whole genome shotgun (WGS) entry which is preliminary data.</text>
</comment>
<dbReference type="PANTHER" id="PTHR48169">
    <property type="entry name" value="DED DOMAIN-CONTAINING PROTEIN"/>
    <property type="match status" value="1"/>
</dbReference>
<feature type="region of interest" description="Disordered" evidence="4">
    <location>
        <begin position="290"/>
        <end position="309"/>
    </location>
</feature>
<evidence type="ECO:0000313" key="9">
    <source>
        <dbReference type="Proteomes" id="UP001152320"/>
    </source>
</evidence>
<dbReference type="InterPro" id="IPR011600">
    <property type="entry name" value="Pept_C14_caspase"/>
</dbReference>
<proteinExistence type="inferred from homology"/>
<dbReference type="SMART" id="SM00115">
    <property type="entry name" value="CASc"/>
    <property type="match status" value="1"/>
</dbReference>
<dbReference type="GO" id="GO:0006508">
    <property type="term" value="P:proteolysis"/>
    <property type="evidence" value="ECO:0007669"/>
    <property type="project" value="InterPro"/>
</dbReference>
<dbReference type="InterPro" id="IPR029030">
    <property type="entry name" value="Caspase-like_dom_sf"/>
</dbReference>
<dbReference type="InterPro" id="IPR002138">
    <property type="entry name" value="Pept_C14_p10"/>
</dbReference>
<evidence type="ECO:0000256" key="1">
    <source>
        <dbReference type="ARBA" id="ARBA00010134"/>
    </source>
</evidence>
<dbReference type="Gene3D" id="3.40.50.1460">
    <property type="match status" value="1"/>
</dbReference>
<sequence>MKKERIDLNSSMSIDAEGGTLIIRNTGISLHIPPNALEEEAVINITVVNDTEIQLPQKGNLPVVTPLVKCEPSGIKFRKPVTLTLPHCGLVTDDKDQSMISFCGTESGTSFRWDIFEDTGATFSKTECKFQLTHFSFHFCSVRNVYAKRMRIFSMQRKARHDFTVHLWICNDDKSVFKTIQKQEERDSFEIVGAWQDFTIYDEMGDIVITFNDIRKTINFTTIWNGSRARAVFKIPVDSAGVDGTLVVQQRDNKDASCVTELSVYLKGTRGATPMSPWQEVQNLATKVSASGHSTTASPGASCSESSTERTKVLRRLNMTRKPRGKCLILTYENFKTLPRRKGNKIDMVNLEDIFETTLDFEVTNYPDLDYDETMDWIKNAATADHSLFDCFVCFVCSHGDGEAFYTSDDKRISIQEIMTPFSAKNCETLIDKPKIFFINTCLGDKVQTMARYQKDAGIATDLNKYRPEEADFCLVLSTVPGYASLRDPKKGTVYVQSLQDCLKDNYMKLHLVDLLTMVNDKVNATFMKIASQTGYSDKAYCQISTLIHNLNYTIHFCELTEKVSV</sequence>
<dbReference type="SMART" id="SM00218">
    <property type="entry name" value="ZU5"/>
    <property type="match status" value="1"/>
</dbReference>
<dbReference type="GO" id="GO:0043067">
    <property type="term" value="P:regulation of programmed cell death"/>
    <property type="evidence" value="ECO:0007669"/>
    <property type="project" value="UniProtKB-ARBA"/>
</dbReference>
<dbReference type="Pfam" id="PF00656">
    <property type="entry name" value="Peptidase_C14"/>
    <property type="match status" value="1"/>
</dbReference>
<reference evidence="8" key="1">
    <citation type="submission" date="2021-10" db="EMBL/GenBank/DDBJ databases">
        <title>Tropical sea cucumber genome reveals ecological adaptation and Cuvierian tubules defense mechanism.</title>
        <authorList>
            <person name="Chen T."/>
        </authorList>
    </citation>
    <scope>NUCLEOTIDE SEQUENCE</scope>
    <source>
        <strain evidence="8">Nanhai2018</strain>
        <tissue evidence="8">Muscle</tissue>
    </source>
</reference>
<dbReference type="PANTHER" id="PTHR48169:SF7">
    <property type="entry name" value="CASPASE 10"/>
    <property type="match status" value="1"/>
</dbReference>
<dbReference type="SUPFAM" id="SSF52129">
    <property type="entry name" value="Caspase-like"/>
    <property type="match status" value="1"/>
</dbReference>
<name>A0A9Q1BTM5_HOLLE</name>
<dbReference type="GO" id="GO:0004197">
    <property type="term" value="F:cysteine-type endopeptidase activity"/>
    <property type="evidence" value="ECO:0007669"/>
    <property type="project" value="InterPro"/>
</dbReference>
<dbReference type="Proteomes" id="UP001152320">
    <property type="component" value="Chromosome 12"/>
</dbReference>
<organism evidence="8 9">
    <name type="scientific">Holothuria leucospilota</name>
    <name type="common">Black long sea cucumber</name>
    <name type="synonym">Mertensiothuria leucospilota</name>
    <dbReference type="NCBI Taxonomy" id="206669"/>
    <lineage>
        <taxon>Eukaryota</taxon>
        <taxon>Metazoa</taxon>
        <taxon>Echinodermata</taxon>
        <taxon>Eleutherozoa</taxon>
        <taxon>Echinozoa</taxon>
        <taxon>Holothuroidea</taxon>
        <taxon>Aspidochirotacea</taxon>
        <taxon>Aspidochirotida</taxon>
        <taxon>Holothuriidae</taxon>
        <taxon>Holothuria</taxon>
    </lineage>
</organism>
<evidence type="ECO:0000256" key="3">
    <source>
        <dbReference type="RuleBase" id="RU003971"/>
    </source>
</evidence>
<dbReference type="OrthoDB" id="6114029at2759"/>
<keyword evidence="9" id="KW-1185">Reference proteome</keyword>
<dbReference type="GO" id="GO:0006915">
    <property type="term" value="P:apoptotic process"/>
    <property type="evidence" value="ECO:0007669"/>
    <property type="project" value="UniProtKB-KW"/>
</dbReference>
<dbReference type="Pfam" id="PF00791">
    <property type="entry name" value="ZU5"/>
    <property type="match status" value="1"/>
</dbReference>
<feature type="compositionally biased region" description="Polar residues" evidence="4">
    <location>
        <begin position="290"/>
        <end position="306"/>
    </location>
</feature>
<gene>
    <name evidence="8" type="ORF">HOLleu_26113</name>
</gene>
<feature type="domain" description="Caspase family p10" evidence="5">
    <location>
        <begin position="468"/>
        <end position="559"/>
    </location>
</feature>
<dbReference type="Gene3D" id="2.60.220.30">
    <property type="match status" value="1"/>
</dbReference>
<dbReference type="Gene3D" id="3.30.70.1470">
    <property type="entry name" value="Caspase-like"/>
    <property type="match status" value="1"/>
</dbReference>
<evidence type="ECO:0000259" key="6">
    <source>
        <dbReference type="PROSITE" id="PS50208"/>
    </source>
</evidence>
<evidence type="ECO:0000313" key="8">
    <source>
        <dbReference type="EMBL" id="KAJ8032560.1"/>
    </source>
</evidence>
<dbReference type="GO" id="GO:0051604">
    <property type="term" value="P:protein maturation"/>
    <property type="evidence" value="ECO:0007669"/>
    <property type="project" value="UniProtKB-ARBA"/>
</dbReference>
<keyword evidence="2" id="KW-0053">Apoptosis</keyword>
<feature type="domain" description="Caspase family p20" evidence="6">
    <location>
        <begin position="323"/>
        <end position="446"/>
    </location>
</feature>
<accession>A0A9Q1BTM5</accession>
<dbReference type="PROSITE" id="PS50208">
    <property type="entry name" value="CASPASE_P20"/>
    <property type="match status" value="1"/>
</dbReference>
<dbReference type="PROSITE" id="PS50207">
    <property type="entry name" value="CASPASE_P10"/>
    <property type="match status" value="1"/>
</dbReference>
<dbReference type="PRINTS" id="PR00376">
    <property type="entry name" value="IL1BCENZYME"/>
</dbReference>
<evidence type="ECO:0000259" key="5">
    <source>
        <dbReference type="PROSITE" id="PS50207"/>
    </source>
</evidence>
<dbReference type="InterPro" id="IPR000906">
    <property type="entry name" value="ZU5_dom"/>
</dbReference>
<evidence type="ECO:0000256" key="4">
    <source>
        <dbReference type="SAM" id="MobiDB-lite"/>
    </source>
</evidence>
<dbReference type="InterPro" id="IPR001309">
    <property type="entry name" value="Pept_C14_p20"/>
</dbReference>